<dbReference type="EMBL" id="CP000572">
    <property type="protein sequence ID" value="ABN88740.1"/>
    <property type="molecule type" value="Genomic_DNA"/>
</dbReference>
<protein>
    <submittedName>
        <fullName evidence="1">Uncharacterized protein</fullName>
    </submittedName>
</protein>
<dbReference type="Proteomes" id="UP000006738">
    <property type="component" value="Chromosome I"/>
</dbReference>
<dbReference type="AlphaFoldDB" id="A3NPZ1"/>
<reference evidence="1 2" key="1">
    <citation type="submission" date="2007-02" db="EMBL/GenBank/DDBJ databases">
        <authorList>
            <person name="DeShazer D."/>
            <person name="Woods D.E."/>
            <person name="Nierman W.C."/>
        </authorList>
    </citation>
    <scope>NUCLEOTIDE SEQUENCE [LARGE SCALE GENOMIC DNA]</scope>
    <source>
        <strain evidence="1 2">1106a</strain>
    </source>
</reference>
<evidence type="ECO:0000313" key="2">
    <source>
        <dbReference type="Proteomes" id="UP000006738"/>
    </source>
</evidence>
<dbReference type="HOGENOM" id="CLU_3306103_0_0_4"/>
<dbReference type="KEGG" id="bpl:BURPS1106A_0127"/>
<organism evidence="1 2">
    <name type="scientific">Burkholderia pseudomallei (strain 1106a)</name>
    <dbReference type="NCBI Taxonomy" id="357348"/>
    <lineage>
        <taxon>Bacteria</taxon>
        <taxon>Pseudomonadati</taxon>
        <taxon>Pseudomonadota</taxon>
        <taxon>Betaproteobacteria</taxon>
        <taxon>Burkholderiales</taxon>
        <taxon>Burkholderiaceae</taxon>
        <taxon>Burkholderia</taxon>
        <taxon>pseudomallei group</taxon>
    </lineage>
</organism>
<sequence length="39" mass="4871">MRMRLAFFLYSADQRISMRRRDIFRRLYVRCIKSMGGRL</sequence>
<gene>
    <name evidence="1" type="ordered locus">BURPS1106A_0127</name>
</gene>
<accession>A3NPZ1</accession>
<name>A3NPZ1_BURP0</name>
<proteinExistence type="predicted"/>
<evidence type="ECO:0000313" key="1">
    <source>
        <dbReference type="EMBL" id="ABN88740.1"/>
    </source>
</evidence>